<evidence type="ECO:0000259" key="7">
    <source>
        <dbReference type="PROSITE" id="PS50404"/>
    </source>
</evidence>
<dbReference type="InterPro" id="IPR004045">
    <property type="entry name" value="Glutathione_S-Trfase_N"/>
</dbReference>
<feature type="domain" description="GST C-terminal" evidence="8">
    <location>
        <begin position="89"/>
        <end position="216"/>
    </location>
</feature>
<dbReference type="EC" id="2.5.1.18" evidence="2"/>
<dbReference type="AlphaFoldDB" id="A0A0U4K0R2"/>
<dbReference type="InterPro" id="IPR045073">
    <property type="entry name" value="Omega/Tau-like"/>
</dbReference>
<dbReference type="PANTHER" id="PTHR11260:SF676">
    <property type="entry name" value="GLUTATHIONE S-TRANSFERASE U8"/>
    <property type="match status" value="1"/>
</dbReference>
<evidence type="ECO:0000256" key="2">
    <source>
        <dbReference type="ARBA" id="ARBA00012452"/>
    </source>
</evidence>
<dbReference type="PANTHER" id="PTHR11260">
    <property type="entry name" value="GLUTATHIONE S-TRANSFERASE, GST, SUPERFAMILY, GST DOMAIN CONTAINING"/>
    <property type="match status" value="1"/>
</dbReference>
<evidence type="ECO:0000313" key="9">
    <source>
        <dbReference type="EMBL" id="ALY05896.1"/>
    </source>
</evidence>
<reference evidence="9" key="1">
    <citation type="journal article" date="2016" name="Plant Cell Rep.">
        <title>LcGST4 is an anthocyanin-related glutathione S-transferase gene in Litchi chinensis Sonn.</title>
        <authorList>
            <person name="Hu B."/>
            <person name="Zhao J."/>
            <person name="Lai B."/>
            <person name="Qin Y."/>
            <person name="Wang H."/>
            <person name="Hu G."/>
        </authorList>
    </citation>
    <scope>NUCLEOTIDE SEQUENCE</scope>
</reference>
<evidence type="ECO:0000256" key="3">
    <source>
        <dbReference type="ARBA" id="ARBA00022575"/>
    </source>
</evidence>
<evidence type="ECO:0000256" key="5">
    <source>
        <dbReference type="ARBA" id="ARBA00025743"/>
    </source>
</evidence>
<dbReference type="CDD" id="cd03058">
    <property type="entry name" value="GST_N_Tau"/>
    <property type="match status" value="1"/>
</dbReference>
<dbReference type="InterPro" id="IPR004046">
    <property type="entry name" value="GST_C"/>
</dbReference>
<comment type="subcellular location">
    <subcellularLocation>
        <location evidence="1">Cytoplasm</location>
        <location evidence="1">Cytosol</location>
    </subcellularLocation>
</comment>
<evidence type="ECO:0000256" key="1">
    <source>
        <dbReference type="ARBA" id="ARBA00004514"/>
    </source>
</evidence>
<dbReference type="SFLD" id="SFLDG00358">
    <property type="entry name" value="Main_(cytGST)"/>
    <property type="match status" value="1"/>
</dbReference>
<sequence>MADQEAVKLYGMWSSPFSRRVELALKLKGVPFEYIEEDLSNKSPLLLKYNPIHKKVPVLVHNGKPVVESLVILEYVDEIWKNNPILPQDPYERAMARFWGSFIDDKILVTAKKVHFCLDKEREAVILEVCEQMKMLEKQLNGKDFFGGDKIGFVDIVGNIVAFWFPITQKVLGSDFFTSEKFPGLFKWIGKLQEIDVVNESRPPREKHLAYVRAQFEALKIAPK</sequence>
<keyword evidence="4" id="KW-0808">Transferase</keyword>
<evidence type="ECO:0000256" key="6">
    <source>
        <dbReference type="ARBA" id="ARBA00047960"/>
    </source>
</evidence>
<accession>A0A0U4K0R2</accession>
<dbReference type="PROSITE" id="PS50405">
    <property type="entry name" value="GST_CTER"/>
    <property type="match status" value="1"/>
</dbReference>
<dbReference type="FunFam" id="1.20.1050.10:FF:000012">
    <property type="entry name" value="Tau class glutathione S-transferase"/>
    <property type="match status" value="1"/>
</dbReference>
<dbReference type="GO" id="GO:0004364">
    <property type="term" value="F:glutathione transferase activity"/>
    <property type="evidence" value="ECO:0007669"/>
    <property type="project" value="UniProtKB-EC"/>
</dbReference>
<dbReference type="FunFam" id="3.40.30.10:FF:000197">
    <property type="entry name" value="Glutathione S-transferase U10"/>
    <property type="match status" value="1"/>
</dbReference>
<dbReference type="EMBL" id="KT946771">
    <property type="protein sequence ID" value="ALY05896.1"/>
    <property type="molecule type" value="mRNA"/>
</dbReference>
<dbReference type="SUPFAM" id="SSF52833">
    <property type="entry name" value="Thioredoxin-like"/>
    <property type="match status" value="1"/>
</dbReference>
<dbReference type="GO" id="GO:0009407">
    <property type="term" value="P:toxin catabolic process"/>
    <property type="evidence" value="ECO:0007669"/>
    <property type="project" value="UniProtKB-ARBA"/>
</dbReference>
<dbReference type="PROSITE" id="PS50404">
    <property type="entry name" value="GST_NTER"/>
    <property type="match status" value="1"/>
</dbReference>
<dbReference type="InterPro" id="IPR036249">
    <property type="entry name" value="Thioredoxin-like_sf"/>
</dbReference>
<feature type="domain" description="GST N-terminal" evidence="7">
    <location>
        <begin position="5"/>
        <end position="84"/>
    </location>
</feature>
<dbReference type="Gene3D" id="3.40.30.10">
    <property type="entry name" value="Glutaredoxin"/>
    <property type="match status" value="1"/>
</dbReference>
<dbReference type="Gene3D" id="1.20.1050.10">
    <property type="match status" value="1"/>
</dbReference>
<comment type="catalytic activity">
    <reaction evidence="6">
        <text>RX + glutathione = an S-substituted glutathione + a halide anion + H(+)</text>
        <dbReference type="Rhea" id="RHEA:16437"/>
        <dbReference type="ChEBI" id="CHEBI:15378"/>
        <dbReference type="ChEBI" id="CHEBI:16042"/>
        <dbReference type="ChEBI" id="CHEBI:17792"/>
        <dbReference type="ChEBI" id="CHEBI:57925"/>
        <dbReference type="ChEBI" id="CHEBI:90779"/>
        <dbReference type="EC" id="2.5.1.18"/>
    </reaction>
</comment>
<proteinExistence type="evidence at transcript level"/>
<dbReference type="Pfam" id="PF00043">
    <property type="entry name" value="GST_C"/>
    <property type="match status" value="1"/>
</dbReference>
<dbReference type="InterPro" id="IPR040079">
    <property type="entry name" value="Glutathione_S-Trfase"/>
</dbReference>
<dbReference type="Pfam" id="PF02798">
    <property type="entry name" value="GST_N"/>
    <property type="match status" value="1"/>
</dbReference>
<dbReference type="SFLD" id="SFLDG01152">
    <property type="entry name" value="Main.3:_Omega-_and_Tau-like"/>
    <property type="match status" value="1"/>
</dbReference>
<protein>
    <recommendedName>
        <fullName evidence="2">glutathione transferase</fullName>
        <ecNumber evidence="2">2.5.1.18</ecNumber>
    </recommendedName>
</protein>
<dbReference type="CDD" id="cd03185">
    <property type="entry name" value="GST_C_Tau"/>
    <property type="match status" value="1"/>
</dbReference>
<organism evidence="9">
    <name type="scientific">Litchi chinensis</name>
    <name type="common">Lychee</name>
    <dbReference type="NCBI Taxonomy" id="151069"/>
    <lineage>
        <taxon>Eukaryota</taxon>
        <taxon>Viridiplantae</taxon>
        <taxon>Streptophyta</taxon>
        <taxon>Embryophyta</taxon>
        <taxon>Tracheophyta</taxon>
        <taxon>Spermatophyta</taxon>
        <taxon>Magnoliopsida</taxon>
        <taxon>eudicotyledons</taxon>
        <taxon>Gunneridae</taxon>
        <taxon>Pentapetalae</taxon>
        <taxon>rosids</taxon>
        <taxon>malvids</taxon>
        <taxon>Sapindales</taxon>
        <taxon>Sapindaceae</taxon>
        <taxon>Litchi</taxon>
    </lineage>
</organism>
<dbReference type="InterPro" id="IPR010987">
    <property type="entry name" value="Glutathione-S-Trfase_C-like"/>
</dbReference>
<dbReference type="SUPFAM" id="SSF47616">
    <property type="entry name" value="GST C-terminal domain-like"/>
    <property type="match status" value="1"/>
</dbReference>
<evidence type="ECO:0000259" key="8">
    <source>
        <dbReference type="PROSITE" id="PS50405"/>
    </source>
</evidence>
<dbReference type="InterPro" id="IPR045074">
    <property type="entry name" value="GST_C_Tau"/>
</dbReference>
<comment type="similarity">
    <text evidence="5">Belongs to the GST superfamily. Tau family.</text>
</comment>
<dbReference type="SFLD" id="SFLDS00019">
    <property type="entry name" value="Glutathione_Transferase_(cytos"/>
    <property type="match status" value="1"/>
</dbReference>
<dbReference type="GO" id="GO:0006749">
    <property type="term" value="P:glutathione metabolic process"/>
    <property type="evidence" value="ECO:0007669"/>
    <property type="project" value="InterPro"/>
</dbReference>
<dbReference type="GO" id="GO:0005829">
    <property type="term" value="C:cytosol"/>
    <property type="evidence" value="ECO:0007669"/>
    <property type="project" value="UniProtKB-SubCell"/>
</dbReference>
<name>A0A0U4K0R2_LITCN</name>
<keyword evidence="3" id="KW-0216">Detoxification</keyword>
<evidence type="ECO:0000256" key="4">
    <source>
        <dbReference type="ARBA" id="ARBA00022679"/>
    </source>
</evidence>
<dbReference type="InterPro" id="IPR036282">
    <property type="entry name" value="Glutathione-S-Trfase_C_sf"/>
</dbReference>